<sequence>MNPIIDRELAIGESKIQYGEHNDRIYVMEYKQKSGERVLKTIDRLMQETTYGKIIAKVPAEAEQLFTAKGYRREAEIPGYYEGVRKSLFMAKYPDPERRKVANRQYLESHLKRLKEMKQVALKPLSSHYKMRILETGDIDEMVTLYKRVFASYPFPIHDHQFIERTMRDDVVYFGIFSAGALIAVSSCDINKVARSAEMTDFAVNPDFRGLKLSRHLLEAMEVYLKANGIQTATTIARAVSLPMNATFAKAGYRFGGTLYNNTHISGEIESMNVWYKNLRSRKRSI</sequence>
<dbReference type="InterPro" id="IPR022525">
    <property type="entry name" value="GNAT_AblB"/>
</dbReference>
<dbReference type="Pfam" id="PF00583">
    <property type="entry name" value="Acetyltransf_1"/>
    <property type="match status" value="1"/>
</dbReference>
<evidence type="ECO:0000259" key="1">
    <source>
        <dbReference type="PROSITE" id="PS51186"/>
    </source>
</evidence>
<evidence type="ECO:0000313" key="3">
    <source>
        <dbReference type="Proteomes" id="UP000746471"/>
    </source>
</evidence>
<dbReference type="InterPro" id="IPR016181">
    <property type="entry name" value="Acyl_CoA_acyltransferase"/>
</dbReference>
<organism evidence="2 3">
    <name type="scientific">Fusibacter paucivorans</name>
    <dbReference type="NCBI Taxonomy" id="76009"/>
    <lineage>
        <taxon>Bacteria</taxon>
        <taxon>Bacillati</taxon>
        <taxon>Bacillota</taxon>
        <taxon>Clostridia</taxon>
        <taxon>Eubacteriales</taxon>
        <taxon>Eubacteriales Family XII. Incertae Sedis</taxon>
        <taxon>Fusibacter</taxon>
    </lineage>
</organism>
<dbReference type="SUPFAM" id="SSF55729">
    <property type="entry name" value="Acyl-CoA N-acyltransferases (Nat)"/>
    <property type="match status" value="1"/>
</dbReference>
<proteinExistence type="predicted"/>
<feature type="domain" description="N-acetyltransferase" evidence="1">
    <location>
        <begin position="129"/>
        <end position="280"/>
    </location>
</feature>
<dbReference type="EMBL" id="JAHBCL010000009">
    <property type="protein sequence ID" value="MBS7526338.1"/>
    <property type="molecule type" value="Genomic_DNA"/>
</dbReference>
<comment type="caution">
    <text evidence="2">The sequence shown here is derived from an EMBL/GenBank/DDBJ whole genome shotgun (WGS) entry which is preliminary data.</text>
</comment>
<dbReference type="Proteomes" id="UP000746471">
    <property type="component" value="Unassembled WGS sequence"/>
</dbReference>
<dbReference type="InterPro" id="IPR000182">
    <property type="entry name" value="GNAT_dom"/>
</dbReference>
<reference evidence="2 3" key="1">
    <citation type="submission" date="2021-05" db="EMBL/GenBank/DDBJ databases">
        <title>Fusibacter ferrireducens sp. nov., an anaerobic, sulfur- and Fe-reducing bacterium isolated from the mangrove sediment.</title>
        <authorList>
            <person name="Qiu D."/>
        </authorList>
    </citation>
    <scope>NUCLEOTIDE SEQUENCE [LARGE SCALE GENOMIC DNA]</scope>
    <source>
        <strain evidence="2 3">DSM 12116</strain>
    </source>
</reference>
<gene>
    <name evidence="2" type="primary">ablB</name>
    <name evidence="2" type="ORF">KHM83_06585</name>
</gene>
<keyword evidence="3" id="KW-1185">Reference proteome</keyword>
<name>A0ABS5PMP6_9FIRM</name>
<dbReference type="CDD" id="cd04301">
    <property type="entry name" value="NAT_SF"/>
    <property type="match status" value="1"/>
</dbReference>
<evidence type="ECO:0000313" key="2">
    <source>
        <dbReference type="EMBL" id="MBS7526338.1"/>
    </source>
</evidence>
<accession>A0ABS5PMP6</accession>
<protein>
    <submittedName>
        <fullName evidence="2">Beta-lysine N-acetyltransferase</fullName>
    </submittedName>
</protein>
<dbReference type="PROSITE" id="PS51186">
    <property type="entry name" value="GNAT"/>
    <property type="match status" value="1"/>
</dbReference>
<dbReference type="RefSeq" id="WP_213236168.1">
    <property type="nucleotide sequence ID" value="NZ_JAHBCL010000009.1"/>
</dbReference>
<dbReference type="NCBIfam" id="TIGR03827">
    <property type="entry name" value="GNAT_ablB"/>
    <property type="match status" value="1"/>
</dbReference>
<dbReference type="Gene3D" id="3.40.630.30">
    <property type="match status" value="1"/>
</dbReference>